<proteinExistence type="predicted"/>
<protein>
    <submittedName>
        <fullName evidence="1">Uncharacterized protein</fullName>
    </submittedName>
</protein>
<evidence type="ECO:0000313" key="1">
    <source>
        <dbReference type="EMBL" id="MXU85793.1"/>
    </source>
</evidence>
<organism evidence="1">
    <name type="scientific">Ixodes ricinus</name>
    <name type="common">Common tick</name>
    <name type="synonym">Acarus ricinus</name>
    <dbReference type="NCBI Taxonomy" id="34613"/>
    <lineage>
        <taxon>Eukaryota</taxon>
        <taxon>Metazoa</taxon>
        <taxon>Ecdysozoa</taxon>
        <taxon>Arthropoda</taxon>
        <taxon>Chelicerata</taxon>
        <taxon>Arachnida</taxon>
        <taxon>Acari</taxon>
        <taxon>Parasitiformes</taxon>
        <taxon>Ixodida</taxon>
        <taxon>Ixodoidea</taxon>
        <taxon>Ixodidae</taxon>
        <taxon>Ixodinae</taxon>
        <taxon>Ixodes</taxon>
    </lineage>
</organism>
<name>A0A6B0UG05_IXORI</name>
<reference evidence="1" key="1">
    <citation type="submission" date="2019-12" db="EMBL/GenBank/DDBJ databases">
        <title>An insight into the sialome of adult female Ixodes ricinus ticks feeding for 6 days.</title>
        <authorList>
            <person name="Perner J."/>
            <person name="Ribeiro J.M.C."/>
        </authorList>
    </citation>
    <scope>NUCLEOTIDE SEQUENCE</scope>
    <source>
        <strain evidence="1">Semi-engorged</strain>
        <tissue evidence="1">Salivary glands</tissue>
    </source>
</reference>
<sequence>MGRAVATPTVANGRAYSTESRCKKSDGTFRLKSGASFFDISCQCMILLSLRIKHIKWTHNRSKNNLSSYCDYFFLHTCVVSFAVPCC</sequence>
<dbReference type="AlphaFoldDB" id="A0A6B0UG05"/>
<accession>A0A6B0UG05</accession>
<dbReference type="EMBL" id="GIFC01003710">
    <property type="protein sequence ID" value="MXU85793.1"/>
    <property type="molecule type" value="Transcribed_RNA"/>
</dbReference>